<evidence type="ECO:0000256" key="3">
    <source>
        <dbReference type="ARBA" id="ARBA00022549"/>
    </source>
</evidence>
<evidence type="ECO:0000259" key="8">
    <source>
        <dbReference type="PROSITE" id="PS51441"/>
    </source>
</evidence>
<keyword evidence="5" id="KW-0793">Thylakoid</keyword>
<dbReference type="PANTHER" id="PTHR34011:SF6">
    <property type="entry name" value="PHYCOBILIPROTEIN APCE"/>
    <property type="match status" value="1"/>
</dbReference>
<sequence>MSLWAIDSPSVELRPNTSESELQTLIRAVYKQVLGNAHLLESERLASAESQLRDRKISVREFVNTVAKSELYQSLFFNSSSQYRFIELNFKHLLGRPPADQAEISEHVRIYNEQGYDAEIESYIDSNEYQQNFGENIVPYVRSTSSQIGIKNVTFNRTFSLVRGFASSDSDRKAKLIGDIGSNLPTSIKAPAAGSSVSSTDKRFLIKAVKGAGNFRTRLGNLEYIVNYNQLSGQVQNIHRTGGKIISITEVA</sequence>
<comment type="caution">
    <text evidence="10">The sequence shown here is derived from an EMBL/GenBank/DDBJ whole genome shotgun (WGS) entry which is preliminary data.</text>
</comment>
<organism evidence="10 11">
    <name type="scientific">Nostoc punctiforme NIES-2108</name>
    <dbReference type="NCBI Taxonomy" id="1356359"/>
    <lineage>
        <taxon>Bacteria</taxon>
        <taxon>Bacillati</taxon>
        <taxon>Cyanobacteriota</taxon>
        <taxon>Cyanophyceae</taxon>
        <taxon>Nostocales</taxon>
        <taxon>Nostocaceae</taxon>
        <taxon>Nostoc</taxon>
    </lineage>
</organism>
<dbReference type="EMBL" id="LXQE01000151">
    <property type="protein sequence ID" value="RCJ35597.1"/>
    <property type="molecule type" value="Genomic_DNA"/>
</dbReference>
<evidence type="ECO:0000256" key="2">
    <source>
        <dbReference type="ARBA" id="ARBA00022531"/>
    </source>
</evidence>
<dbReference type="Pfam" id="PF00427">
    <property type="entry name" value="PBS_linker_poly"/>
    <property type="match status" value="1"/>
</dbReference>
<dbReference type="Gene3D" id="1.10.3130.20">
    <property type="entry name" value="Phycobilisome linker domain"/>
    <property type="match status" value="1"/>
</dbReference>
<proteinExistence type="inferred from homology"/>
<dbReference type="InterPro" id="IPR008213">
    <property type="entry name" value="CpcD-like_dom"/>
</dbReference>
<evidence type="ECO:0000313" key="10">
    <source>
        <dbReference type="EMBL" id="RCJ35597.1"/>
    </source>
</evidence>
<evidence type="ECO:0000256" key="5">
    <source>
        <dbReference type="ARBA" id="ARBA00023078"/>
    </source>
</evidence>
<dbReference type="InterPro" id="IPR038255">
    <property type="entry name" value="PBS_linker_sf"/>
</dbReference>
<dbReference type="GO" id="GO:0015979">
    <property type="term" value="P:photosynthesis"/>
    <property type="evidence" value="ECO:0007669"/>
    <property type="project" value="UniProtKB-KW"/>
</dbReference>
<comment type="subcellular location">
    <subcellularLocation>
        <location evidence="1">Cellular thylakoid membrane</location>
        <topology evidence="1">Peripheral membrane protein</topology>
        <orientation evidence="1">Cytoplasmic side</orientation>
    </subcellularLocation>
</comment>
<dbReference type="SMART" id="SM01094">
    <property type="entry name" value="CpcD"/>
    <property type="match status" value="1"/>
</dbReference>
<dbReference type="PIRSF" id="PIRSF005898">
    <property type="entry name" value="Phycobilisome_CpeC/CpcI"/>
    <property type="match status" value="1"/>
</dbReference>
<evidence type="ECO:0000256" key="7">
    <source>
        <dbReference type="PROSITE-ProRule" id="PRU00775"/>
    </source>
</evidence>
<evidence type="ECO:0000256" key="6">
    <source>
        <dbReference type="ARBA" id="ARBA00023136"/>
    </source>
</evidence>
<dbReference type="PROSITE" id="PS51445">
    <property type="entry name" value="PBS_LINKER"/>
    <property type="match status" value="1"/>
</dbReference>
<dbReference type="InterPro" id="IPR001297">
    <property type="entry name" value="PBS_linker_dom"/>
</dbReference>
<dbReference type="InterPro" id="IPR016470">
    <property type="entry name" value="Phycobilisome"/>
</dbReference>
<dbReference type="Proteomes" id="UP000252085">
    <property type="component" value="Unassembled WGS sequence"/>
</dbReference>
<dbReference type="PANTHER" id="PTHR34011">
    <property type="entry name" value="PHYCOBILISOME 32.1 KDA LINKER POLYPEPTIDE, PHYCOCYANIN-ASSOCIATED, ROD 2-RELATED"/>
    <property type="match status" value="1"/>
</dbReference>
<comment type="similarity">
    <text evidence="7">Belongs to the phycobilisome linker protein family.</text>
</comment>
<name>A0A367RGC3_NOSPU</name>
<keyword evidence="6" id="KW-0472">Membrane</keyword>
<evidence type="ECO:0000256" key="4">
    <source>
        <dbReference type="ARBA" id="ARBA00022738"/>
    </source>
</evidence>
<evidence type="ECO:0000313" key="11">
    <source>
        <dbReference type="Proteomes" id="UP000252085"/>
    </source>
</evidence>
<gene>
    <name evidence="10" type="ORF">A6769_18270</name>
</gene>
<keyword evidence="2" id="KW-0602">Photosynthesis</keyword>
<feature type="domain" description="CpcD-like" evidence="8">
    <location>
        <begin position="201"/>
        <end position="251"/>
    </location>
</feature>
<dbReference type="PROSITE" id="PS51441">
    <property type="entry name" value="CPCD_LIKE"/>
    <property type="match status" value="1"/>
</dbReference>
<keyword evidence="3" id="KW-0042">Antenna complex</keyword>
<dbReference type="GO" id="GO:0030089">
    <property type="term" value="C:phycobilisome"/>
    <property type="evidence" value="ECO:0007669"/>
    <property type="project" value="UniProtKB-UniRule"/>
</dbReference>
<accession>A0A367RGC3</accession>
<feature type="domain" description="PBS-linker" evidence="9">
    <location>
        <begin position="1"/>
        <end position="170"/>
    </location>
</feature>
<reference evidence="10 11" key="1">
    <citation type="submission" date="2016-04" db="EMBL/GenBank/DDBJ databases">
        <authorList>
            <person name="Evans L.H."/>
            <person name="Alamgir A."/>
            <person name="Owens N."/>
            <person name="Weber N.D."/>
            <person name="Virtaneva K."/>
            <person name="Barbian K."/>
            <person name="Babar A."/>
            <person name="Rosenke K."/>
        </authorList>
    </citation>
    <scope>NUCLEOTIDE SEQUENCE [LARGE SCALE GENOMIC DNA]</scope>
    <source>
        <strain evidence="10">NIES-2108</strain>
    </source>
</reference>
<dbReference type="AlphaFoldDB" id="A0A367RGC3"/>
<dbReference type="Pfam" id="PF01383">
    <property type="entry name" value="CpcD"/>
    <property type="match status" value="1"/>
</dbReference>
<keyword evidence="4 7" id="KW-0605">Phycobilisome</keyword>
<protein>
    <submittedName>
        <fullName evidence="10">Photosystem I reaction center subunit XII</fullName>
    </submittedName>
</protein>
<evidence type="ECO:0000256" key="1">
    <source>
        <dbReference type="ARBA" id="ARBA00004445"/>
    </source>
</evidence>
<evidence type="ECO:0000259" key="9">
    <source>
        <dbReference type="PROSITE" id="PS51445"/>
    </source>
</evidence>
<dbReference type="GO" id="GO:0031676">
    <property type="term" value="C:plasma membrane-derived thylakoid membrane"/>
    <property type="evidence" value="ECO:0007669"/>
    <property type="project" value="UniProtKB-SubCell"/>
</dbReference>